<dbReference type="SUPFAM" id="SSF55874">
    <property type="entry name" value="ATPase domain of HSP90 chaperone/DNA topoisomerase II/histidine kinase"/>
    <property type="match status" value="1"/>
</dbReference>
<organism evidence="11 12">
    <name type="scientific">Candidatus Limivivens intestinipullorum</name>
    <dbReference type="NCBI Taxonomy" id="2840858"/>
    <lineage>
        <taxon>Bacteria</taxon>
        <taxon>Bacillati</taxon>
        <taxon>Bacillota</taxon>
        <taxon>Clostridia</taxon>
        <taxon>Lachnospirales</taxon>
        <taxon>Lachnospiraceae</taxon>
        <taxon>Lachnospiraceae incertae sedis</taxon>
        <taxon>Candidatus Limivivens</taxon>
    </lineage>
</organism>
<keyword evidence="9" id="KW-0472">Membrane</keyword>
<keyword evidence="6" id="KW-0418">Kinase</keyword>
<keyword evidence="9" id="KW-0812">Transmembrane</keyword>
<dbReference type="GO" id="GO:0005524">
    <property type="term" value="F:ATP binding"/>
    <property type="evidence" value="ECO:0007669"/>
    <property type="project" value="UniProtKB-KW"/>
</dbReference>
<feature type="transmembrane region" description="Helical" evidence="9">
    <location>
        <begin position="38"/>
        <end position="59"/>
    </location>
</feature>
<dbReference type="InterPro" id="IPR005467">
    <property type="entry name" value="His_kinase_dom"/>
</dbReference>
<proteinExistence type="predicted"/>
<keyword evidence="7" id="KW-0067">ATP-binding</keyword>
<dbReference type="Gene3D" id="1.10.287.130">
    <property type="match status" value="1"/>
</dbReference>
<accession>A0A9D1JL94</accession>
<dbReference type="PANTHER" id="PTHR43065:SF10">
    <property type="entry name" value="PEROXIDE STRESS-ACTIVATED HISTIDINE KINASE MAK3"/>
    <property type="match status" value="1"/>
</dbReference>
<keyword evidence="3" id="KW-0597">Phosphoprotein</keyword>
<evidence type="ECO:0000259" key="10">
    <source>
        <dbReference type="PROSITE" id="PS50109"/>
    </source>
</evidence>
<dbReference type="Pfam" id="PF02518">
    <property type="entry name" value="HATPase_c"/>
    <property type="match status" value="1"/>
</dbReference>
<protein>
    <recommendedName>
        <fullName evidence="2">histidine kinase</fullName>
        <ecNumber evidence="2">2.7.13.3</ecNumber>
    </recommendedName>
</protein>
<comment type="catalytic activity">
    <reaction evidence="1">
        <text>ATP + protein L-histidine = ADP + protein N-phospho-L-histidine.</text>
        <dbReference type="EC" id="2.7.13.3"/>
    </reaction>
</comment>
<dbReference type="InterPro" id="IPR003594">
    <property type="entry name" value="HATPase_dom"/>
</dbReference>
<evidence type="ECO:0000256" key="3">
    <source>
        <dbReference type="ARBA" id="ARBA00022553"/>
    </source>
</evidence>
<dbReference type="EC" id="2.7.13.3" evidence="2"/>
<dbReference type="InterPro" id="IPR004358">
    <property type="entry name" value="Sig_transdc_His_kin-like_C"/>
</dbReference>
<dbReference type="CDD" id="cd00082">
    <property type="entry name" value="HisKA"/>
    <property type="match status" value="1"/>
</dbReference>
<comment type="caution">
    <text evidence="11">The sequence shown here is derived from an EMBL/GenBank/DDBJ whole genome shotgun (WGS) entry which is preliminary data.</text>
</comment>
<keyword evidence="4" id="KW-0808">Transferase</keyword>
<dbReference type="InterPro" id="IPR003661">
    <property type="entry name" value="HisK_dim/P_dom"/>
</dbReference>
<evidence type="ECO:0000256" key="5">
    <source>
        <dbReference type="ARBA" id="ARBA00022741"/>
    </source>
</evidence>
<keyword evidence="9" id="KW-1133">Transmembrane helix</keyword>
<evidence type="ECO:0000256" key="6">
    <source>
        <dbReference type="ARBA" id="ARBA00022777"/>
    </source>
</evidence>
<evidence type="ECO:0000256" key="1">
    <source>
        <dbReference type="ARBA" id="ARBA00000085"/>
    </source>
</evidence>
<dbReference type="Proteomes" id="UP000823935">
    <property type="component" value="Unassembled WGS sequence"/>
</dbReference>
<name>A0A9D1JL94_9FIRM</name>
<dbReference type="SMART" id="SM00387">
    <property type="entry name" value="HATPase_c"/>
    <property type="match status" value="1"/>
</dbReference>
<reference evidence="11" key="2">
    <citation type="journal article" date="2021" name="PeerJ">
        <title>Extensive microbial diversity within the chicken gut microbiome revealed by metagenomics and culture.</title>
        <authorList>
            <person name="Gilroy R."/>
            <person name="Ravi A."/>
            <person name="Getino M."/>
            <person name="Pursley I."/>
            <person name="Horton D.L."/>
            <person name="Alikhan N.F."/>
            <person name="Baker D."/>
            <person name="Gharbi K."/>
            <person name="Hall N."/>
            <person name="Watson M."/>
            <person name="Adriaenssens E.M."/>
            <person name="Foster-Nyarko E."/>
            <person name="Jarju S."/>
            <person name="Secka A."/>
            <person name="Antonio M."/>
            <person name="Oren A."/>
            <person name="Chaudhuri R.R."/>
            <person name="La Ragione R."/>
            <person name="Hildebrand F."/>
            <person name="Pallen M.J."/>
        </authorList>
    </citation>
    <scope>NUCLEOTIDE SEQUENCE</scope>
    <source>
        <strain evidence="11">CHK190-19873</strain>
    </source>
</reference>
<evidence type="ECO:0000256" key="7">
    <source>
        <dbReference type="ARBA" id="ARBA00022840"/>
    </source>
</evidence>
<dbReference type="GO" id="GO:0000155">
    <property type="term" value="F:phosphorelay sensor kinase activity"/>
    <property type="evidence" value="ECO:0007669"/>
    <property type="project" value="InterPro"/>
</dbReference>
<feature type="transmembrane region" description="Helical" evidence="9">
    <location>
        <begin position="6"/>
        <end position="26"/>
    </location>
</feature>
<feature type="transmembrane region" description="Helical" evidence="9">
    <location>
        <begin position="205"/>
        <end position="224"/>
    </location>
</feature>
<evidence type="ECO:0000256" key="8">
    <source>
        <dbReference type="ARBA" id="ARBA00023012"/>
    </source>
</evidence>
<dbReference type="PRINTS" id="PR00344">
    <property type="entry name" value="BCTRLSENSOR"/>
</dbReference>
<dbReference type="SUPFAM" id="SSF55785">
    <property type="entry name" value="PYP-like sensor domain (PAS domain)"/>
    <property type="match status" value="1"/>
</dbReference>
<feature type="transmembrane region" description="Helical" evidence="9">
    <location>
        <begin position="71"/>
        <end position="91"/>
    </location>
</feature>
<evidence type="ECO:0000313" key="11">
    <source>
        <dbReference type="EMBL" id="HIS32164.1"/>
    </source>
</evidence>
<evidence type="ECO:0000256" key="4">
    <source>
        <dbReference type="ARBA" id="ARBA00022679"/>
    </source>
</evidence>
<feature type="transmembrane region" description="Helical" evidence="9">
    <location>
        <begin position="103"/>
        <end position="123"/>
    </location>
</feature>
<dbReference type="Pfam" id="PF16927">
    <property type="entry name" value="HisKA_7TM"/>
    <property type="match status" value="1"/>
</dbReference>
<evidence type="ECO:0000256" key="2">
    <source>
        <dbReference type="ARBA" id="ARBA00012438"/>
    </source>
</evidence>
<dbReference type="InterPro" id="IPR036890">
    <property type="entry name" value="HATPase_C_sf"/>
</dbReference>
<dbReference type="InterPro" id="IPR031621">
    <property type="entry name" value="HisKA_7TM"/>
</dbReference>
<feature type="transmembrane region" description="Helical" evidence="9">
    <location>
        <begin position="178"/>
        <end position="199"/>
    </location>
</feature>
<reference evidence="11" key="1">
    <citation type="submission" date="2020-10" db="EMBL/GenBank/DDBJ databases">
        <authorList>
            <person name="Gilroy R."/>
        </authorList>
    </citation>
    <scope>NUCLEOTIDE SEQUENCE</scope>
    <source>
        <strain evidence="11">CHK190-19873</strain>
    </source>
</reference>
<evidence type="ECO:0000256" key="9">
    <source>
        <dbReference type="SAM" id="Phobius"/>
    </source>
</evidence>
<dbReference type="PANTHER" id="PTHR43065">
    <property type="entry name" value="SENSOR HISTIDINE KINASE"/>
    <property type="match status" value="1"/>
</dbReference>
<dbReference type="Gene3D" id="3.30.565.10">
    <property type="entry name" value="Histidine kinase-like ATPase, C-terminal domain"/>
    <property type="match status" value="1"/>
</dbReference>
<gene>
    <name evidence="11" type="ORF">IAB44_11570</name>
</gene>
<feature type="domain" description="Histidine kinase" evidence="10">
    <location>
        <begin position="383"/>
        <end position="615"/>
    </location>
</feature>
<dbReference type="InterPro" id="IPR035965">
    <property type="entry name" value="PAS-like_dom_sf"/>
</dbReference>
<keyword evidence="8" id="KW-0902">Two-component regulatory system</keyword>
<dbReference type="Gene3D" id="3.30.450.20">
    <property type="entry name" value="PAS domain"/>
    <property type="match status" value="1"/>
</dbReference>
<keyword evidence="5" id="KW-0547">Nucleotide-binding</keyword>
<feature type="transmembrane region" description="Helical" evidence="9">
    <location>
        <begin position="143"/>
        <end position="166"/>
    </location>
</feature>
<dbReference type="PROSITE" id="PS50109">
    <property type="entry name" value="HIS_KIN"/>
    <property type="match status" value="1"/>
</dbReference>
<dbReference type="EMBL" id="DVIQ01000073">
    <property type="protein sequence ID" value="HIS32164.1"/>
    <property type="molecule type" value="Genomic_DNA"/>
</dbReference>
<sequence length="627" mass="70950">MNLPFIMYAFYIATILLMLLFIFNIVSTRKVMTIHKCYFGAAVVMIVWLLALIGISYTPETDIATLYFWDSLTTAGAACLPVFSLLFSICYTREYETKVPPRFWLLFAIPILTVLMVATNEYHHLYYRVFSFFNTDVVFGPYFYIHCTYTFTCVIVSVVLMIRYAVKRREKLYYWQATLFALGGLAPSVVNLLVILNVISVSVTATPISFIITMILHGIIIYRLHLFDVQPLAMQQLVDWMSDGYLVLNGRGEVVSFNKPFRKILGKGNKIRENIRLADRMQDVDIDNKTALYNLLTGVRSCLDSNTKVTYEQVINSKKGMEPVKCYYLVEIKPLISRGEVCGVLAIFKDITELKRNMQRLQDSQVKMMEQERLAFLGQMVGGLAHNLKTPIMSVSGSLTAMEKLVQESRISIGDPEVTAEDYREIYGEMDTWIDRMRDACAYMSDIISAVKGQASSMSVSESRDFSVEEVLKRVYLLLRHELTKKNCNLQPSGDMDIHKTFIHGDINNLVQVLTNLVSNSIDAQVPQGRRDIFVDVGKDSKDLIIRVIDFGSGIPENIKRRLLKQMVTSKGTMGTGLGLFISNTVIKAKFDGSMRVEDNPDGGTIIRISIPLEIVTLRVGNEVSGK</sequence>
<evidence type="ECO:0000313" key="12">
    <source>
        <dbReference type="Proteomes" id="UP000823935"/>
    </source>
</evidence>
<dbReference type="AlphaFoldDB" id="A0A9D1JL94"/>